<feature type="binding site" evidence="15">
    <location>
        <position position="384"/>
    </location>
    <ligand>
        <name>Mg(2+)</name>
        <dbReference type="ChEBI" id="CHEBI:18420"/>
    </ligand>
</feature>
<evidence type="ECO:0000256" key="15">
    <source>
        <dbReference type="PIRSR" id="PIRSR001558-2"/>
    </source>
</evidence>
<evidence type="ECO:0000256" key="13">
    <source>
        <dbReference type="PIRNR" id="PIRNR001558"/>
    </source>
</evidence>
<keyword evidence="9 13" id="KW-0547">Nucleotide-binding</keyword>
<keyword evidence="8 13" id="KW-0479">Metal-binding</keyword>
<feature type="binding site" evidence="14">
    <location>
        <begin position="416"/>
        <end position="419"/>
    </location>
    <ligand>
        <name>ATP</name>
        <dbReference type="ChEBI" id="CHEBI:30616"/>
    </ligand>
</feature>
<dbReference type="SUPFAM" id="SSF52440">
    <property type="entry name" value="PreATP-grasp domain"/>
    <property type="match status" value="1"/>
</dbReference>
<keyword evidence="11 13" id="KW-0460">Magnesium</keyword>
<dbReference type="FunFam" id="3.40.50.1760:FF:000001">
    <property type="entry name" value="Glutathione synthetase"/>
    <property type="match status" value="1"/>
</dbReference>
<evidence type="ECO:0000313" key="17">
    <source>
        <dbReference type="EMBL" id="CAH1269944.1"/>
    </source>
</evidence>
<dbReference type="GO" id="GO:0005524">
    <property type="term" value="F:ATP binding"/>
    <property type="evidence" value="ECO:0007669"/>
    <property type="project" value="UniProtKB-UniRule"/>
</dbReference>
<feature type="binding site" evidence="14">
    <location>
        <position position="232"/>
    </location>
    <ligand>
        <name>substrate</name>
    </ligand>
</feature>
<dbReference type="GO" id="GO:0043295">
    <property type="term" value="F:glutathione binding"/>
    <property type="evidence" value="ECO:0007669"/>
    <property type="project" value="UniProtKB-UniRule"/>
</dbReference>
<comment type="pathway">
    <text evidence="1 13">Sulfur metabolism; glutathione biosynthesis; glutathione from L-cysteine and L-glutamate: step 2/2.</text>
</comment>
<evidence type="ECO:0000256" key="2">
    <source>
        <dbReference type="ARBA" id="ARBA00010385"/>
    </source>
</evidence>
<feature type="binding site" evidence="14">
    <location>
        <position position="155"/>
    </location>
    <ligand>
        <name>ATP</name>
        <dbReference type="ChEBI" id="CHEBI:30616"/>
    </ligand>
</feature>
<dbReference type="SUPFAM" id="SSF56059">
    <property type="entry name" value="Glutathione synthetase ATP-binding domain-like"/>
    <property type="match status" value="1"/>
</dbReference>
<dbReference type="Gene3D" id="1.10.1080.10">
    <property type="entry name" value="Glutathione Synthetase, Chain A, domain 3"/>
    <property type="match status" value="1"/>
</dbReference>
<dbReference type="GO" id="GO:0000287">
    <property type="term" value="F:magnesium ion binding"/>
    <property type="evidence" value="ECO:0007669"/>
    <property type="project" value="UniProtKB-UniRule"/>
</dbReference>
<evidence type="ECO:0000256" key="5">
    <source>
        <dbReference type="ARBA" id="ARBA00020821"/>
    </source>
</evidence>
<dbReference type="InterPro" id="IPR014049">
    <property type="entry name" value="Glutathione_synthase_N_euk"/>
</dbReference>
<dbReference type="UniPathway" id="UPA00142">
    <property type="reaction ID" value="UER00210"/>
</dbReference>
<evidence type="ECO:0000256" key="3">
    <source>
        <dbReference type="ARBA" id="ARBA00011738"/>
    </source>
</evidence>
<evidence type="ECO:0000256" key="8">
    <source>
        <dbReference type="ARBA" id="ARBA00022723"/>
    </source>
</evidence>
<evidence type="ECO:0000313" key="18">
    <source>
        <dbReference type="Proteomes" id="UP000838412"/>
    </source>
</evidence>
<protein>
    <recommendedName>
        <fullName evidence="5 13">Glutathione synthetase</fullName>
        <shortName evidence="13">GSH-S</shortName>
        <ecNumber evidence="4 13">6.3.2.3</ecNumber>
    </recommendedName>
</protein>
<evidence type="ECO:0000256" key="12">
    <source>
        <dbReference type="ARBA" id="ARBA00048871"/>
    </source>
</evidence>
<dbReference type="AlphaFoldDB" id="A0A8K0F0C4"/>
<dbReference type="OrthoDB" id="2020073at2759"/>
<dbReference type="GO" id="GO:0004363">
    <property type="term" value="F:glutathione synthase activity"/>
    <property type="evidence" value="ECO:0007669"/>
    <property type="project" value="UniProtKB-UniRule"/>
</dbReference>
<dbReference type="InterPro" id="IPR014709">
    <property type="entry name" value="Glutathione_synthase_C_euk"/>
</dbReference>
<evidence type="ECO:0000256" key="9">
    <source>
        <dbReference type="ARBA" id="ARBA00022741"/>
    </source>
</evidence>
<keyword evidence="6 13" id="KW-0436">Ligase</keyword>
<dbReference type="InterPro" id="IPR037013">
    <property type="entry name" value="GSH-S_sub-bd_sf"/>
</dbReference>
<feature type="binding site" evidence="14">
    <location>
        <position position="476"/>
    </location>
    <ligand>
        <name>ATP</name>
        <dbReference type="ChEBI" id="CHEBI:30616"/>
    </ligand>
</feature>
<feature type="binding site" evidence="14">
    <location>
        <position position="124"/>
    </location>
    <ligand>
        <name>substrate</name>
    </ligand>
</feature>
<feature type="binding site" evidence="14">
    <location>
        <position position="443"/>
    </location>
    <ligand>
        <name>ATP</name>
        <dbReference type="ChEBI" id="CHEBI:30616"/>
    </ligand>
</feature>
<dbReference type="Gene3D" id="3.30.1490.80">
    <property type="match status" value="1"/>
</dbReference>
<dbReference type="PANTHER" id="PTHR11130">
    <property type="entry name" value="GLUTATHIONE SYNTHETASE"/>
    <property type="match status" value="1"/>
</dbReference>
<evidence type="ECO:0000259" key="16">
    <source>
        <dbReference type="Pfam" id="PF03199"/>
    </source>
</evidence>
<dbReference type="PIRSF" id="PIRSF001558">
    <property type="entry name" value="GSHase"/>
    <property type="match status" value="1"/>
</dbReference>
<dbReference type="FunFam" id="3.30.1490.50:FF:000002">
    <property type="entry name" value="Glutathione synthetase"/>
    <property type="match status" value="1"/>
</dbReference>
<organism evidence="17 18">
    <name type="scientific">Branchiostoma lanceolatum</name>
    <name type="common">Common lancelet</name>
    <name type="synonym">Amphioxus lanceolatum</name>
    <dbReference type="NCBI Taxonomy" id="7740"/>
    <lineage>
        <taxon>Eukaryota</taxon>
        <taxon>Metazoa</taxon>
        <taxon>Chordata</taxon>
        <taxon>Cephalochordata</taxon>
        <taxon>Leptocardii</taxon>
        <taxon>Amphioxiformes</taxon>
        <taxon>Branchiostomatidae</taxon>
        <taxon>Branchiostoma</taxon>
    </lineage>
</organism>
<dbReference type="Gene3D" id="3.30.1490.50">
    <property type="match status" value="1"/>
</dbReference>
<keyword evidence="10 13" id="KW-0067">ATP-binding</keyword>
<dbReference type="InterPro" id="IPR014042">
    <property type="entry name" value="Glutathione_synthase_a-hlx"/>
</dbReference>
<dbReference type="Gene3D" id="3.40.50.1760">
    <property type="entry name" value="Glutathione synthase, substrate-binding domain superfamily, eukaryotic"/>
    <property type="match status" value="1"/>
</dbReference>
<dbReference type="InterPro" id="IPR004887">
    <property type="entry name" value="GSH_synth_subst-bd"/>
</dbReference>
<dbReference type="Pfam" id="PF03917">
    <property type="entry name" value="GSH_synth_ATP"/>
    <property type="match status" value="1"/>
</dbReference>
<evidence type="ECO:0000256" key="14">
    <source>
        <dbReference type="PIRSR" id="PIRSR001558-1"/>
    </source>
</evidence>
<feature type="binding site" evidence="15">
    <location>
        <position position="155"/>
    </location>
    <ligand>
        <name>Mg(2+)</name>
        <dbReference type="ChEBI" id="CHEBI:18420"/>
    </ligand>
</feature>
<dbReference type="InterPro" id="IPR005615">
    <property type="entry name" value="Glutathione_synthase"/>
</dbReference>
<dbReference type="NCBIfam" id="TIGR01986">
    <property type="entry name" value="glut_syn_euk"/>
    <property type="match status" value="1"/>
</dbReference>
<sequence>MEPVVPLPLDLSTLDSLTQSAKDYAVLNGLTYLTGGQNNTSDLVSFAPFALLPSPVPRALFVQARAVQKDFNLLVHRVSHDRAFLSRCLSSVVKVDNFTASLFHIYEQVQEEGVTQPICLGLHRSDYLLDNTTNNDGVGTNGVTACRQLQLKQTEINTIAAAGAGFGEKIARVHKHVLNLLGVADAYKHIPENRALDSQLDGFVAAWEQYGSQKAIIVFVVEEERCRNVFGQRLSEFTVMERHPGLVVKRYSLRQIAEDAELKSDKTLFMQVHGSEVAVVYFRAGYSPAHYPTEKEWSARLKIERSRAIKCPCISYHLAGTKKVQQELAQPGVLERFLEDPKAVSRVRATFAGQHTLEMGLEGDRTVQMVMRSPEDYVMKPQREGGGNNIYGEDIRTVLNELMQKDFEERTAYIVMDLICPAVLQNYFIRPGDWPRLQDSSCELGIYGVFMAEGDQVFHNKQGGHYLRTNGSSGGDGGVYVGNAVLDSPYLV</sequence>
<evidence type="ECO:0000256" key="1">
    <source>
        <dbReference type="ARBA" id="ARBA00004965"/>
    </source>
</evidence>
<comment type="subunit">
    <text evidence="3">Homodimer.</text>
</comment>
<feature type="domain" description="Glutathione synthase substrate-binding" evidence="16">
    <location>
        <begin position="216"/>
        <end position="319"/>
    </location>
</feature>
<name>A0A8K0F0C4_BRALA</name>
<dbReference type="EC" id="6.3.2.3" evidence="4 13"/>
<reference evidence="17" key="1">
    <citation type="submission" date="2022-01" db="EMBL/GenBank/DDBJ databases">
        <authorList>
            <person name="Braso-Vives M."/>
        </authorList>
    </citation>
    <scope>NUCLEOTIDE SEQUENCE</scope>
</reference>
<evidence type="ECO:0000256" key="10">
    <source>
        <dbReference type="ARBA" id="ARBA00022840"/>
    </source>
</evidence>
<dbReference type="PANTHER" id="PTHR11130:SF0">
    <property type="entry name" value="GLUTATHIONE SYNTHETASE"/>
    <property type="match status" value="1"/>
</dbReference>
<accession>A0A8K0F0C4</accession>
<feature type="binding site" evidence="14">
    <location>
        <begin position="380"/>
        <end position="389"/>
    </location>
    <ligand>
        <name>ATP</name>
        <dbReference type="ChEBI" id="CHEBI:30616"/>
    </ligand>
</feature>
<comment type="similarity">
    <text evidence="2 13">Belongs to the eukaryotic GSH synthase family.</text>
</comment>
<evidence type="ECO:0000256" key="11">
    <source>
        <dbReference type="ARBA" id="ARBA00022842"/>
    </source>
</evidence>
<evidence type="ECO:0000256" key="4">
    <source>
        <dbReference type="ARBA" id="ARBA00012214"/>
    </source>
</evidence>
<gene>
    <name evidence="17" type="primary">GSS</name>
    <name evidence="17" type="ORF">BLAG_LOCUS22411</name>
</gene>
<dbReference type="Pfam" id="PF03199">
    <property type="entry name" value="GSH_synthase"/>
    <property type="match status" value="1"/>
</dbReference>
<dbReference type="GO" id="GO:0005829">
    <property type="term" value="C:cytosol"/>
    <property type="evidence" value="ECO:0007669"/>
    <property type="project" value="TreeGrafter"/>
</dbReference>
<comment type="catalytic activity">
    <reaction evidence="12">
        <text>gamma-L-glutamyl-L-cysteine + glycine + ATP = glutathione + ADP + phosphate + H(+)</text>
        <dbReference type="Rhea" id="RHEA:13557"/>
        <dbReference type="ChEBI" id="CHEBI:15378"/>
        <dbReference type="ChEBI" id="CHEBI:30616"/>
        <dbReference type="ChEBI" id="CHEBI:43474"/>
        <dbReference type="ChEBI" id="CHEBI:57305"/>
        <dbReference type="ChEBI" id="CHEBI:57925"/>
        <dbReference type="ChEBI" id="CHEBI:58173"/>
        <dbReference type="ChEBI" id="CHEBI:456216"/>
        <dbReference type="EC" id="6.3.2.3"/>
    </reaction>
    <physiologicalReaction direction="left-to-right" evidence="12">
        <dbReference type="Rhea" id="RHEA:13558"/>
    </physiologicalReaction>
</comment>
<proteinExistence type="inferred from homology"/>
<dbReference type="InterPro" id="IPR016185">
    <property type="entry name" value="PreATP-grasp_dom_sf"/>
</dbReference>
<feature type="binding site" evidence="15">
    <location>
        <position position="157"/>
    </location>
    <ligand>
        <name>Mg(2+)</name>
        <dbReference type="ChEBI" id="CHEBI:18420"/>
    </ligand>
</feature>
<feature type="binding site" evidence="14">
    <location>
        <position position="322"/>
    </location>
    <ligand>
        <name>ATP</name>
        <dbReference type="ChEBI" id="CHEBI:30616"/>
    </ligand>
</feature>
<dbReference type="EMBL" id="OV696692">
    <property type="protein sequence ID" value="CAH1269944.1"/>
    <property type="molecule type" value="Genomic_DNA"/>
</dbReference>
<evidence type="ECO:0000256" key="6">
    <source>
        <dbReference type="ARBA" id="ARBA00022598"/>
    </source>
</evidence>
<evidence type="ECO:0000256" key="7">
    <source>
        <dbReference type="ARBA" id="ARBA00022684"/>
    </source>
</evidence>
<comment type="cofactor">
    <cofactor evidence="13 15">
        <name>Mg(2+)</name>
        <dbReference type="ChEBI" id="CHEBI:18420"/>
    </cofactor>
    <text evidence="13 15">Binds 1 Mg(2+) ion per subunit.</text>
</comment>
<dbReference type="Proteomes" id="UP000838412">
    <property type="component" value="Chromosome 7"/>
</dbReference>
<keyword evidence="18" id="KW-1185">Reference proteome</keyword>
<feature type="binding site" evidence="14">
    <location>
        <position position="391"/>
    </location>
    <ligand>
        <name>ATP</name>
        <dbReference type="ChEBI" id="CHEBI:30616"/>
    </ligand>
</feature>
<keyword evidence="7 13" id="KW-0317">Glutathione biosynthesis</keyword>
<dbReference type="Gene3D" id="3.30.470.20">
    <property type="entry name" value="ATP-grasp fold, B domain"/>
    <property type="match status" value="1"/>
</dbReference>
<feature type="binding site" evidence="14">
    <location>
        <position position="468"/>
    </location>
    <ligand>
        <name>substrate</name>
    </ligand>
</feature>